<comment type="subcellular location">
    <subcellularLocation>
        <location evidence="1">Cell membrane</location>
        <topology evidence="1">Multi-pass membrane protein</topology>
    </subcellularLocation>
</comment>
<evidence type="ECO:0000256" key="6">
    <source>
        <dbReference type="SAM" id="Phobius"/>
    </source>
</evidence>
<dbReference type="Pfam" id="PF02687">
    <property type="entry name" value="FtsX"/>
    <property type="match status" value="1"/>
</dbReference>
<keyword evidence="4 6" id="KW-1133">Transmembrane helix</keyword>
<evidence type="ECO:0000256" key="1">
    <source>
        <dbReference type="ARBA" id="ARBA00004651"/>
    </source>
</evidence>
<dbReference type="Pfam" id="PF12704">
    <property type="entry name" value="MacB_PCD"/>
    <property type="match status" value="1"/>
</dbReference>
<reference evidence="9" key="2">
    <citation type="submission" date="2024-06" db="EMBL/GenBank/DDBJ databases">
        <authorList>
            <person name="Petrova K.O."/>
            <person name="Toshchakov S.V."/>
            <person name="Boltjanskaja Y.V."/>
            <person name="Kevbrin V."/>
        </authorList>
    </citation>
    <scope>NUCLEOTIDE SEQUENCE</scope>
    <source>
        <strain evidence="9">Z-910T</strain>
    </source>
</reference>
<sequence>MKMKVNVMSVFIIVIFTAICVTSIALVTSIQEKNILHRVSRGGFSESAIQFMFTDPGTEDITELFDVIENQEQSNFALIHQIDYNLTEIYIKGKYNNPPMLSGRFLKETDFAKDKKYAVIGRNLLDYVVETDKGKKIEVEGAGLFKVIGVMGYKVDTQLDDMVVVNADSFNFYRQNSIYMIDAHSQEEENASLDIFNEISAKMGDGLVKMDIESEGTDRIISQIVSNTLIYGLLMLIFVVCSITISYEWINKQRRNIAVMRLIGWSNNRLRLTIYRSYFGFVFIGALLGIIIMRLYNGHFTSPKTLAVIIIVKILFGWLATIAPTKKMLAISVDEVMR</sequence>
<keyword evidence="5 6" id="KW-0472">Membrane</keyword>
<evidence type="ECO:0000259" key="8">
    <source>
        <dbReference type="Pfam" id="PF12704"/>
    </source>
</evidence>
<dbReference type="InterPro" id="IPR025857">
    <property type="entry name" value="MacB_PCD"/>
</dbReference>
<evidence type="ECO:0000256" key="2">
    <source>
        <dbReference type="ARBA" id="ARBA00022475"/>
    </source>
</evidence>
<proteinExistence type="predicted"/>
<feature type="transmembrane region" description="Helical" evidence="6">
    <location>
        <begin position="229"/>
        <end position="251"/>
    </location>
</feature>
<feature type="transmembrane region" description="Helical" evidence="6">
    <location>
        <begin position="272"/>
        <end position="293"/>
    </location>
</feature>
<dbReference type="GO" id="GO:0005886">
    <property type="term" value="C:plasma membrane"/>
    <property type="evidence" value="ECO:0007669"/>
    <property type="project" value="UniProtKB-SubCell"/>
</dbReference>
<accession>A0AAU7VLK3</accession>
<evidence type="ECO:0000256" key="3">
    <source>
        <dbReference type="ARBA" id="ARBA00022692"/>
    </source>
</evidence>
<evidence type="ECO:0000259" key="7">
    <source>
        <dbReference type="Pfam" id="PF02687"/>
    </source>
</evidence>
<gene>
    <name evidence="9" type="ORF">PRVXT_002726</name>
</gene>
<keyword evidence="2" id="KW-1003">Cell membrane</keyword>
<dbReference type="InterPro" id="IPR003838">
    <property type="entry name" value="ABC3_permease_C"/>
</dbReference>
<evidence type="ECO:0000313" key="9">
    <source>
        <dbReference type="EMBL" id="XBX74668.1"/>
    </source>
</evidence>
<dbReference type="AlphaFoldDB" id="A0AAU7VLK3"/>
<feature type="domain" description="ABC3 transporter permease C-terminal" evidence="7">
    <location>
        <begin position="230"/>
        <end position="332"/>
    </location>
</feature>
<feature type="domain" description="MacB-like periplasmic core" evidence="8">
    <location>
        <begin position="92"/>
        <end position="175"/>
    </location>
</feature>
<evidence type="ECO:0000256" key="4">
    <source>
        <dbReference type="ARBA" id="ARBA00022989"/>
    </source>
</evidence>
<name>A0AAU7VLK3_9FIRM</name>
<dbReference type="RefSeq" id="WP_350343417.1">
    <property type="nucleotide sequence ID" value="NZ_CP158367.1"/>
</dbReference>
<feature type="transmembrane region" description="Helical" evidence="6">
    <location>
        <begin position="305"/>
        <end position="323"/>
    </location>
</feature>
<keyword evidence="3 6" id="KW-0812">Transmembrane</keyword>
<dbReference type="EMBL" id="CP158367">
    <property type="protein sequence ID" value="XBX74668.1"/>
    <property type="molecule type" value="Genomic_DNA"/>
</dbReference>
<reference evidence="9" key="1">
    <citation type="journal article" date="2013" name="Extremophiles">
        <title>Proteinivorax tanatarense gen. nov., sp. nov., an anaerobic, haloalkaliphilic, proteolytic bacterium isolated from a decaying algal bloom, and proposal of Proteinivoraceae fam. nov.</title>
        <authorList>
            <person name="Kevbrin V."/>
            <person name="Boltyanskaya Y."/>
            <person name="Zhilina T."/>
            <person name="Kolganova T."/>
            <person name="Lavrentjeva E."/>
            <person name="Kuznetsov B."/>
        </authorList>
    </citation>
    <scope>NUCLEOTIDE SEQUENCE</scope>
    <source>
        <strain evidence="9">Z-910T</strain>
    </source>
</reference>
<organism evidence="9">
    <name type="scientific">Proteinivorax tanatarense</name>
    <dbReference type="NCBI Taxonomy" id="1260629"/>
    <lineage>
        <taxon>Bacteria</taxon>
        <taxon>Bacillati</taxon>
        <taxon>Bacillota</taxon>
        <taxon>Clostridia</taxon>
        <taxon>Eubacteriales</taxon>
        <taxon>Proteinivoracaceae</taxon>
        <taxon>Proteinivorax</taxon>
    </lineage>
</organism>
<evidence type="ECO:0000256" key="5">
    <source>
        <dbReference type="ARBA" id="ARBA00023136"/>
    </source>
</evidence>
<protein>
    <submittedName>
        <fullName evidence="9">ABC transporter permease</fullName>
    </submittedName>
</protein>